<gene>
    <name evidence="1" type="ORF">HMPREF9015_00275</name>
</gene>
<sequence>MKLSNWKKESFFEGKNNKIEAIKRLSYRIKKFDNLKKLIQLRIS</sequence>
<evidence type="ECO:0000313" key="1">
    <source>
        <dbReference type="EMBL" id="ERK53893.1"/>
    </source>
</evidence>
<accession>U2RK33</accession>
<organism evidence="1 2">
    <name type="scientific">Leptotrichia wadei (strain F0279)</name>
    <dbReference type="NCBI Taxonomy" id="888055"/>
    <lineage>
        <taxon>Bacteria</taxon>
        <taxon>Fusobacteriati</taxon>
        <taxon>Fusobacteriota</taxon>
        <taxon>Fusobacteriia</taxon>
        <taxon>Fusobacteriales</taxon>
        <taxon>Leptotrichiaceae</taxon>
        <taxon>Leptotrichia</taxon>
    </lineage>
</organism>
<protein>
    <recommendedName>
        <fullName evidence="3">Transposase</fullName>
    </recommendedName>
</protein>
<proteinExistence type="predicted"/>
<reference evidence="1 2" key="1">
    <citation type="submission" date="2013-06" db="EMBL/GenBank/DDBJ databases">
        <authorList>
            <person name="Weinstock G."/>
            <person name="Sodergren E."/>
            <person name="Lobos E.A."/>
            <person name="Fulton L."/>
            <person name="Fulton R."/>
            <person name="Courtney L."/>
            <person name="Fronick C."/>
            <person name="O'Laughlin M."/>
            <person name="Godfrey J."/>
            <person name="Wilson R.M."/>
            <person name="Miner T."/>
            <person name="Farmer C."/>
            <person name="Delehaunty K."/>
            <person name="Cordes M."/>
            <person name="Minx P."/>
            <person name="Tomlinson C."/>
            <person name="Chen J."/>
            <person name="Wollam A."/>
            <person name="Pepin K.H."/>
            <person name="Bhonagiri V."/>
            <person name="Zhang X."/>
            <person name="Warren W."/>
            <person name="Mitreva M."/>
            <person name="Mardis E.R."/>
            <person name="Wilson R.K."/>
        </authorList>
    </citation>
    <scope>NUCLEOTIDE SEQUENCE [LARGE SCALE GENOMIC DNA]</scope>
    <source>
        <strain evidence="1 2">F0279</strain>
    </source>
</reference>
<evidence type="ECO:0008006" key="3">
    <source>
        <dbReference type="Google" id="ProtNLM"/>
    </source>
</evidence>
<dbReference type="PATRIC" id="fig|888055.3.peg.266"/>
<name>U2RK33_LEPWF</name>
<evidence type="ECO:0000313" key="2">
    <source>
        <dbReference type="Proteomes" id="UP000016626"/>
    </source>
</evidence>
<dbReference type="EMBL" id="AWVM01000014">
    <property type="protein sequence ID" value="ERK53893.1"/>
    <property type="molecule type" value="Genomic_DNA"/>
</dbReference>
<comment type="caution">
    <text evidence="1">The sequence shown here is derived from an EMBL/GenBank/DDBJ whole genome shotgun (WGS) entry which is preliminary data.</text>
</comment>
<dbReference type="AlphaFoldDB" id="U2RK33"/>
<dbReference type="HOGENOM" id="CLU_3218166_0_0_0"/>
<dbReference type="Proteomes" id="UP000016626">
    <property type="component" value="Unassembled WGS sequence"/>
</dbReference>